<keyword evidence="3" id="KW-1185">Reference proteome</keyword>
<dbReference type="SUPFAM" id="SSF53335">
    <property type="entry name" value="S-adenosyl-L-methionine-dependent methyltransferases"/>
    <property type="match status" value="1"/>
</dbReference>
<dbReference type="EMBL" id="JAAVNE010000050">
    <property type="protein sequence ID" value="NKC33622.1"/>
    <property type="molecule type" value="Genomic_DNA"/>
</dbReference>
<dbReference type="Gene3D" id="3.40.50.150">
    <property type="entry name" value="Vaccinia Virus protein VP39"/>
    <property type="match status" value="1"/>
</dbReference>
<dbReference type="InterPro" id="IPR029063">
    <property type="entry name" value="SAM-dependent_MTases_sf"/>
</dbReference>
<comment type="caution">
    <text evidence="2">The sequence shown here is derived from an EMBL/GenBank/DDBJ whole genome shotgun (WGS) entry which is preliminary data.</text>
</comment>
<evidence type="ECO:0000259" key="1">
    <source>
        <dbReference type="PROSITE" id="PS50123"/>
    </source>
</evidence>
<gene>
    <name evidence="2" type="ORF">HEQ75_22360</name>
</gene>
<evidence type="ECO:0000313" key="2">
    <source>
        <dbReference type="EMBL" id="NKC33622.1"/>
    </source>
</evidence>
<protein>
    <recommendedName>
        <fullName evidence="1">CheR-type methyltransferase domain-containing protein</fullName>
    </recommendedName>
</protein>
<dbReference type="Pfam" id="PF01739">
    <property type="entry name" value="CheR"/>
    <property type="match status" value="1"/>
</dbReference>
<organism evidence="2 3">
    <name type="scientific">Falsiroseomonas selenitidurans</name>
    <dbReference type="NCBI Taxonomy" id="2716335"/>
    <lineage>
        <taxon>Bacteria</taxon>
        <taxon>Pseudomonadati</taxon>
        <taxon>Pseudomonadota</taxon>
        <taxon>Alphaproteobacteria</taxon>
        <taxon>Acetobacterales</taxon>
        <taxon>Roseomonadaceae</taxon>
        <taxon>Falsiroseomonas</taxon>
    </lineage>
</organism>
<name>A0ABX1EDL0_9PROT</name>
<dbReference type="InterPro" id="IPR022642">
    <property type="entry name" value="CheR_C"/>
</dbReference>
<dbReference type="PANTHER" id="PTHR24422:SF27">
    <property type="entry name" value="PROTEIN-GLUTAMATE O-METHYLTRANSFERASE"/>
    <property type="match status" value="1"/>
</dbReference>
<dbReference type="InterPro" id="IPR000780">
    <property type="entry name" value="CheR_MeTrfase"/>
</dbReference>
<proteinExistence type="predicted"/>
<dbReference type="InterPro" id="IPR050903">
    <property type="entry name" value="Bact_Chemotaxis_MeTrfase"/>
</dbReference>
<dbReference type="PANTHER" id="PTHR24422">
    <property type="entry name" value="CHEMOTAXIS PROTEIN METHYLTRANSFERASE"/>
    <property type="match status" value="1"/>
</dbReference>
<accession>A0ABX1EDL0</accession>
<evidence type="ECO:0000313" key="3">
    <source>
        <dbReference type="Proteomes" id="UP000787635"/>
    </source>
</evidence>
<feature type="non-terminal residue" evidence="2">
    <location>
        <position position="46"/>
    </location>
</feature>
<sequence length="46" mass="5156">MVCCRNLLIYLGAALQDRAMSLFHYALRPGGFLFLGISETLSRHAE</sequence>
<feature type="domain" description="CheR-type methyltransferase" evidence="1">
    <location>
        <begin position="1"/>
        <end position="46"/>
    </location>
</feature>
<dbReference type="PROSITE" id="PS50123">
    <property type="entry name" value="CHER"/>
    <property type="match status" value="1"/>
</dbReference>
<reference evidence="2 3" key="1">
    <citation type="submission" date="2020-03" db="EMBL/GenBank/DDBJ databases">
        <title>Roseomonas selenitidurans sp. nov. isolated from urban soil.</title>
        <authorList>
            <person name="Liu H."/>
        </authorList>
    </citation>
    <scope>NUCLEOTIDE SEQUENCE [LARGE SCALE GENOMIC DNA]</scope>
    <source>
        <strain evidence="2 3">BU-1</strain>
    </source>
</reference>
<dbReference type="Proteomes" id="UP000787635">
    <property type="component" value="Unassembled WGS sequence"/>
</dbReference>